<sequence>MGVSHSHLVASVEGGVIKSGMESGDRFSEKSLDVKQLRRGQLLDLYNCLDAQGNFKDEDSKKRFRYRVSVYEEEQRSDRIIAEVLRQWEAKEAAHEYAENAPSDSTAEGSPSSVASPSRRSADPTSQTSPAADGNDDADCPQLRQRRKQHHRGENQQQKHQCEAQTDDEQLTKPLLKC</sequence>
<proteinExistence type="predicted"/>
<gene>
    <name evidence="2" type="ORF">Vbra_2255</name>
</gene>
<feature type="region of interest" description="Disordered" evidence="1">
    <location>
        <begin position="94"/>
        <end position="178"/>
    </location>
</feature>
<evidence type="ECO:0000313" key="2">
    <source>
        <dbReference type="EMBL" id="CEM30329.1"/>
    </source>
</evidence>
<accession>A0A0G4GK85</accession>
<dbReference type="AlphaFoldDB" id="A0A0G4GK85"/>
<evidence type="ECO:0000313" key="3">
    <source>
        <dbReference type="Proteomes" id="UP000041254"/>
    </source>
</evidence>
<evidence type="ECO:0000256" key="1">
    <source>
        <dbReference type="SAM" id="MobiDB-lite"/>
    </source>
</evidence>
<dbReference type="InParanoid" id="A0A0G4GK85"/>
<reference evidence="2 3" key="1">
    <citation type="submission" date="2014-11" db="EMBL/GenBank/DDBJ databases">
        <authorList>
            <person name="Zhu J."/>
            <person name="Qi W."/>
            <person name="Song R."/>
        </authorList>
    </citation>
    <scope>NUCLEOTIDE SEQUENCE [LARGE SCALE GENOMIC DNA]</scope>
</reference>
<protein>
    <submittedName>
        <fullName evidence="2">Uncharacterized protein</fullName>
    </submittedName>
</protein>
<dbReference type="EMBL" id="CDMY01000697">
    <property type="protein sequence ID" value="CEM30329.1"/>
    <property type="molecule type" value="Genomic_DNA"/>
</dbReference>
<keyword evidence="3" id="KW-1185">Reference proteome</keyword>
<organism evidence="2 3">
    <name type="scientific">Vitrella brassicaformis (strain CCMP3155)</name>
    <dbReference type="NCBI Taxonomy" id="1169540"/>
    <lineage>
        <taxon>Eukaryota</taxon>
        <taxon>Sar</taxon>
        <taxon>Alveolata</taxon>
        <taxon>Colpodellida</taxon>
        <taxon>Vitrellaceae</taxon>
        <taxon>Vitrella</taxon>
    </lineage>
</organism>
<dbReference type="Proteomes" id="UP000041254">
    <property type="component" value="Unassembled WGS sequence"/>
</dbReference>
<dbReference type="VEuPathDB" id="CryptoDB:Vbra_2255"/>
<name>A0A0G4GK85_VITBC</name>
<feature type="compositionally biased region" description="Low complexity" evidence="1">
    <location>
        <begin position="110"/>
        <end position="119"/>
    </location>
</feature>